<proteinExistence type="predicted"/>
<name>A0A2P2P685_RHIMU</name>
<sequence>MQINFCHAVVDMTVATINKYDGDYFSISVTILHLSMGCQVFVGWGI</sequence>
<accession>A0A2P2P685</accession>
<dbReference type="AlphaFoldDB" id="A0A2P2P685"/>
<organism evidence="1">
    <name type="scientific">Rhizophora mucronata</name>
    <name type="common">Asiatic mangrove</name>
    <dbReference type="NCBI Taxonomy" id="61149"/>
    <lineage>
        <taxon>Eukaryota</taxon>
        <taxon>Viridiplantae</taxon>
        <taxon>Streptophyta</taxon>
        <taxon>Embryophyta</taxon>
        <taxon>Tracheophyta</taxon>
        <taxon>Spermatophyta</taxon>
        <taxon>Magnoliopsida</taxon>
        <taxon>eudicotyledons</taxon>
        <taxon>Gunneridae</taxon>
        <taxon>Pentapetalae</taxon>
        <taxon>rosids</taxon>
        <taxon>fabids</taxon>
        <taxon>Malpighiales</taxon>
        <taxon>Rhizophoraceae</taxon>
        <taxon>Rhizophora</taxon>
    </lineage>
</organism>
<dbReference type="EMBL" id="GGEC01069778">
    <property type="protein sequence ID" value="MBX50262.1"/>
    <property type="molecule type" value="Transcribed_RNA"/>
</dbReference>
<evidence type="ECO:0000313" key="1">
    <source>
        <dbReference type="EMBL" id="MBX50262.1"/>
    </source>
</evidence>
<reference evidence="1" key="1">
    <citation type="submission" date="2018-02" db="EMBL/GenBank/DDBJ databases">
        <title>Rhizophora mucronata_Transcriptome.</title>
        <authorList>
            <person name="Meera S.P."/>
            <person name="Sreeshan A."/>
            <person name="Augustine A."/>
        </authorList>
    </citation>
    <scope>NUCLEOTIDE SEQUENCE</scope>
    <source>
        <tissue evidence="1">Leaf</tissue>
    </source>
</reference>
<protein>
    <submittedName>
        <fullName evidence="1">Uncharacterized protein</fullName>
    </submittedName>
</protein>